<dbReference type="Proteomes" id="UP001501326">
    <property type="component" value="Unassembled WGS sequence"/>
</dbReference>
<keyword evidence="2" id="KW-1185">Reference proteome</keyword>
<comment type="caution">
    <text evidence="1">The sequence shown here is derived from an EMBL/GenBank/DDBJ whole genome shotgun (WGS) entry which is preliminary data.</text>
</comment>
<evidence type="ECO:0000313" key="2">
    <source>
        <dbReference type="Proteomes" id="UP001501326"/>
    </source>
</evidence>
<dbReference type="RefSeq" id="WP_344191756.1">
    <property type="nucleotide sequence ID" value="NZ_BAAARN010000001.1"/>
</dbReference>
<dbReference type="EMBL" id="BAAARN010000001">
    <property type="protein sequence ID" value="GAA2734621.1"/>
    <property type="molecule type" value="Genomic_DNA"/>
</dbReference>
<sequence>MWIVRNRVYGDAMAGTTTGRATGKRATTARATADELRVEALGPDTWAAYAALMERHNGVFGGCWCTYFHTMAGEKTYEADSNRALKERLVRCDRAHAALVMHGDEAVAWCQYGSPDELPNIYHRKEYEQTAERLPDYRITCLFVDKRYRRSGVSAVALRGVLDLVAAAGGGVVEGYPHDNDGRKKSVLYSGTRALFEREGFTYDRPKGPGNCVMVTTVAAAR</sequence>
<name>A0ABP6H2K1_9MICO</name>
<accession>A0ABP6H2K1</accession>
<evidence type="ECO:0008006" key="3">
    <source>
        <dbReference type="Google" id="ProtNLM"/>
    </source>
</evidence>
<gene>
    <name evidence="1" type="ORF">GCM10009867_15110</name>
</gene>
<reference evidence="2" key="1">
    <citation type="journal article" date="2019" name="Int. J. Syst. Evol. Microbiol.">
        <title>The Global Catalogue of Microorganisms (GCM) 10K type strain sequencing project: providing services to taxonomists for standard genome sequencing and annotation.</title>
        <authorList>
            <consortium name="The Broad Institute Genomics Platform"/>
            <consortium name="The Broad Institute Genome Sequencing Center for Infectious Disease"/>
            <person name="Wu L."/>
            <person name="Ma J."/>
        </authorList>
    </citation>
    <scope>NUCLEOTIDE SEQUENCE [LARGE SCALE GENOMIC DNA]</scope>
    <source>
        <strain evidence="2">JCM 16378</strain>
    </source>
</reference>
<dbReference type="Gene3D" id="3.40.630.30">
    <property type="match status" value="1"/>
</dbReference>
<protein>
    <recommendedName>
        <fullName evidence="3">GNAT family N-acetyltransferase</fullName>
    </recommendedName>
</protein>
<proteinExistence type="predicted"/>
<organism evidence="1 2">
    <name type="scientific">Pedococcus aerophilus</name>
    <dbReference type="NCBI Taxonomy" id="436356"/>
    <lineage>
        <taxon>Bacteria</taxon>
        <taxon>Bacillati</taxon>
        <taxon>Actinomycetota</taxon>
        <taxon>Actinomycetes</taxon>
        <taxon>Micrococcales</taxon>
        <taxon>Intrasporangiaceae</taxon>
        <taxon>Pedococcus</taxon>
    </lineage>
</organism>
<dbReference type="SUPFAM" id="SSF55729">
    <property type="entry name" value="Acyl-CoA N-acyltransferases (Nat)"/>
    <property type="match status" value="1"/>
</dbReference>
<dbReference type="InterPro" id="IPR016181">
    <property type="entry name" value="Acyl_CoA_acyltransferase"/>
</dbReference>
<evidence type="ECO:0000313" key="1">
    <source>
        <dbReference type="EMBL" id="GAA2734621.1"/>
    </source>
</evidence>